<dbReference type="AlphaFoldDB" id="A0A1G2C7G7"/>
<comment type="caution">
    <text evidence="5">The sequence shown here is derived from an EMBL/GenBank/DDBJ whole genome shotgun (WGS) entry which is preliminary data.</text>
</comment>
<evidence type="ECO:0000313" key="6">
    <source>
        <dbReference type="Proteomes" id="UP000176648"/>
    </source>
</evidence>
<comment type="similarity">
    <text evidence="1 2">Belongs to the peptidase M16 family.</text>
</comment>
<organism evidence="5 6">
    <name type="scientific">Candidatus Liptonbacteria bacterium GWB1_49_6</name>
    <dbReference type="NCBI Taxonomy" id="1798644"/>
    <lineage>
        <taxon>Bacteria</taxon>
        <taxon>Candidatus Liptoniibacteriota</taxon>
    </lineage>
</organism>
<dbReference type="SUPFAM" id="SSF63411">
    <property type="entry name" value="LuxS/MPP-like metallohydrolase"/>
    <property type="match status" value="2"/>
</dbReference>
<evidence type="ECO:0000259" key="4">
    <source>
        <dbReference type="Pfam" id="PF05193"/>
    </source>
</evidence>
<dbReference type="PANTHER" id="PTHR11851">
    <property type="entry name" value="METALLOPROTEASE"/>
    <property type="match status" value="1"/>
</dbReference>
<dbReference type="Pfam" id="PF05193">
    <property type="entry name" value="Peptidase_M16_C"/>
    <property type="match status" value="1"/>
</dbReference>
<dbReference type="PROSITE" id="PS00143">
    <property type="entry name" value="INSULINASE"/>
    <property type="match status" value="1"/>
</dbReference>
<evidence type="ECO:0000256" key="1">
    <source>
        <dbReference type="ARBA" id="ARBA00007261"/>
    </source>
</evidence>
<gene>
    <name evidence="5" type="ORF">A2122_02700</name>
</gene>
<evidence type="ECO:0000256" key="2">
    <source>
        <dbReference type="RuleBase" id="RU004447"/>
    </source>
</evidence>
<dbReference type="InterPro" id="IPR011249">
    <property type="entry name" value="Metalloenz_LuxS/M16"/>
</dbReference>
<dbReference type="InterPro" id="IPR050361">
    <property type="entry name" value="MPP/UQCRC_Complex"/>
</dbReference>
<dbReference type="InterPro" id="IPR007863">
    <property type="entry name" value="Peptidase_M16_C"/>
</dbReference>
<dbReference type="Gene3D" id="3.30.830.10">
    <property type="entry name" value="Metalloenzyme, LuxS/M16 peptidase-like"/>
    <property type="match status" value="2"/>
</dbReference>
<dbReference type="STRING" id="1798644.A2122_02700"/>
<evidence type="ECO:0000259" key="3">
    <source>
        <dbReference type="Pfam" id="PF00675"/>
    </source>
</evidence>
<dbReference type="EMBL" id="MHKU01000027">
    <property type="protein sequence ID" value="OGY96600.1"/>
    <property type="molecule type" value="Genomic_DNA"/>
</dbReference>
<evidence type="ECO:0000313" key="5">
    <source>
        <dbReference type="EMBL" id="OGY96600.1"/>
    </source>
</evidence>
<accession>A0A1G2C7G7</accession>
<dbReference type="GO" id="GO:0046872">
    <property type="term" value="F:metal ion binding"/>
    <property type="evidence" value="ECO:0007669"/>
    <property type="project" value="InterPro"/>
</dbReference>
<name>A0A1G2C7G7_9BACT</name>
<feature type="domain" description="Peptidase M16 N-terminal" evidence="3">
    <location>
        <begin position="15"/>
        <end position="156"/>
    </location>
</feature>
<feature type="domain" description="Peptidase M16 C-terminal" evidence="4">
    <location>
        <begin position="168"/>
        <end position="342"/>
    </location>
</feature>
<dbReference type="GO" id="GO:0004222">
    <property type="term" value="F:metalloendopeptidase activity"/>
    <property type="evidence" value="ECO:0007669"/>
    <property type="project" value="InterPro"/>
</dbReference>
<proteinExistence type="inferred from homology"/>
<dbReference type="Pfam" id="PF00675">
    <property type="entry name" value="Peptidase_M16"/>
    <property type="match status" value="1"/>
</dbReference>
<dbReference type="PANTHER" id="PTHR11851:SF49">
    <property type="entry name" value="MITOCHONDRIAL-PROCESSING PEPTIDASE SUBUNIT ALPHA"/>
    <property type="match status" value="1"/>
</dbReference>
<dbReference type="Proteomes" id="UP000176648">
    <property type="component" value="Unassembled WGS sequence"/>
</dbReference>
<evidence type="ECO:0008006" key="7">
    <source>
        <dbReference type="Google" id="ProtNLM"/>
    </source>
</evidence>
<dbReference type="GO" id="GO:0006508">
    <property type="term" value="P:proteolysis"/>
    <property type="evidence" value="ECO:0007669"/>
    <property type="project" value="InterPro"/>
</dbReference>
<sequence length="425" mass="47939">MNTIKKITLSNGLRLILAHQPSSLAATVLILVEAGSEYETKRTNGLSHFLEHMMFKGTKNRPKASMIAEELAGLGAQSNAFTGQQYTGYWAKVQSRKVMNILEIVSDMYLNPLFKAEEIEPERGVIIEEINLYEDTPTRRVHDFFMTLLYGDQPAGWDIGGRKEVIRKLSRNDFVKYRRAHYIAPATVVAVAGNFNERAVVRAIRKLFGPLPRGKKGKKPPTSESQRRPGVFVKFKESDQSHLVLGTRAFDIFDKRKYAIQVLADVLGGGMSSRLFERVREKLGAAYYVRAEVDLSLDHGYFCVSAGVNHQKIEKVIFIILEEMKRMKKELVPPAELRRSKDHITGNLILSLETSDELAGFYGGQEIVTKKFVAPERYIKEIQNVSAEEIRRVAAQIFTDAKLNLAVIGPYKKPDSFKKLLTLGS</sequence>
<protein>
    <recommendedName>
        <fullName evidence="7">Peptidase M16</fullName>
    </recommendedName>
</protein>
<reference evidence="5 6" key="1">
    <citation type="journal article" date="2016" name="Nat. Commun.">
        <title>Thousands of microbial genomes shed light on interconnected biogeochemical processes in an aquifer system.</title>
        <authorList>
            <person name="Anantharaman K."/>
            <person name="Brown C.T."/>
            <person name="Hug L.A."/>
            <person name="Sharon I."/>
            <person name="Castelle C.J."/>
            <person name="Probst A.J."/>
            <person name="Thomas B.C."/>
            <person name="Singh A."/>
            <person name="Wilkins M.J."/>
            <person name="Karaoz U."/>
            <person name="Brodie E.L."/>
            <person name="Williams K.H."/>
            <person name="Hubbard S.S."/>
            <person name="Banfield J.F."/>
        </authorList>
    </citation>
    <scope>NUCLEOTIDE SEQUENCE [LARGE SCALE GENOMIC DNA]</scope>
</reference>
<dbReference type="InterPro" id="IPR001431">
    <property type="entry name" value="Pept_M16_Zn_BS"/>
</dbReference>
<dbReference type="InterPro" id="IPR011765">
    <property type="entry name" value="Pept_M16_N"/>
</dbReference>